<organism evidence="2 3">
    <name type="scientific">Parelaphostrongylus tenuis</name>
    <name type="common">Meningeal worm</name>
    <dbReference type="NCBI Taxonomy" id="148309"/>
    <lineage>
        <taxon>Eukaryota</taxon>
        <taxon>Metazoa</taxon>
        <taxon>Ecdysozoa</taxon>
        <taxon>Nematoda</taxon>
        <taxon>Chromadorea</taxon>
        <taxon>Rhabditida</taxon>
        <taxon>Rhabditina</taxon>
        <taxon>Rhabditomorpha</taxon>
        <taxon>Strongyloidea</taxon>
        <taxon>Metastrongylidae</taxon>
        <taxon>Parelaphostrongylus</taxon>
    </lineage>
</organism>
<accession>A0AAD5MR83</accession>
<reference evidence="2" key="1">
    <citation type="submission" date="2021-06" db="EMBL/GenBank/DDBJ databases">
        <title>Parelaphostrongylus tenuis whole genome reference sequence.</title>
        <authorList>
            <person name="Garwood T.J."/>
            <person name="Larsen P.A."/>
            <person name="Fountain-Jones N.M."/>
            <person name="Garbe J.R."/>
            <person name="Macchietto M.G."/>
            <person name="Kania S.A."/>
            <person name="Gerhold R.W."/>
            <person name="Richards J.E."/>
            <person name="Wolf T.M."/>
        </authorList>
    </citation>
    <scope>NUCLEOTIDE SEQUENCE</scope>
    <source>
        <strain evidence="2">MNPRO001-30</strain>
        <tissue evidence="2">Meninges</tissue>
    </source>
</reference>
<dbReference type="EMBL" id="JAHQIW010003833">
    <property type="protein sequence ID" value="KAJ1360273.1"/>
    <property type="molecule type" value="Genomic_DNA"/>
</dbReference>
<feature type="region of interest" description="Disordered" evidence="1">
    <location>
        <begin position="1"/>
        <end position="75"/>
    </location>
</feature>
<keyword evidence="3" id="KW-1185">Reference proteome</keyword>
<gene>
    <name evidence="2" type="ORF">KIN20_019199</name>
</gene>
<evidence type="ECO:0000313" key="2">
    <source>
        <dbReference type="EMBL" id="KAJ1360273.1"/>
    </source>
</evidence>
<dbReference type="Proteomes" id="UP001196413">
    <property type="component" value="Unassembled WGS sequence"/>
</dbReference>
<evidence type="ECO:0000313" key="3">
    <source>
        <dbReference type="Proteomes" id="UP001196413"/>
    </source>
</evidence>
<protein>
    <submittedName>
        <fullName evidence="2">Uncharacterized protein</fullName>
    </submittedName>
</protein>
<evidence type="ECO:0000256" key="1">
    <source>
        <dbReference type="SAM" id="MobiDB-lite"/>
    </source>
</evidence>
<sequence length="75" mass="8299">MSGHMQQRGKSQRTRVGQRRRTRVEKDGGRRQGTTGHDASTRRGCPPEVGGPDRRSAAAGGVDRWLGPEAMFLPW</sequence>
<proteinExistence type="predicted"/>
<feature type="compositionally biased region" description="Basic residues" evidence="1">
    <location>
        <begin position="10"/>
        <end position="23"/>
    </location>
</feature>
<name>A0AAD5MR83_PARTN</name>
<comment type="caution">
    <text evidence="2">The sequence shown here is derived from an EMBL/GenBank/DDBJ whole genome shotgun (WGS) entry which is preliminary data.</text>
</comment>
<dbReference type="AlphaFoldDB" id="A0AAD5MR83"/>